<reference evidence="3 4" key="1">
    <citation type="submission" date="2016-11" db="EMBL/GenBank/DDBJ databases">
        <authorList>
            <person name="Jaros S."/>
            <person name="Januszkiewicz K."/>
            <person name="Wedrychowicz H."/>
        </authorList>
    </citation>
    <scope>NUCLEOTIDE SEQUENCE [LARGE SCALE GENOMIC DNA]</scope>
    <source>
        <strain evidence="3 4">DSM 17918</strain>
    </source>
</reference>
<accession>A0A1M4SD24</accession>
<evidence type="ECO:0000313" key="3">
    <source>
        <dbReference type="EMBL" id="SHE30068.1"/>
    </source>
</evidence>
<proteinExistence type="predicted"/>
<keyword evidence="1" id="KW-0812">Transmembrane</keyword>
<organism evidence="3 4">
    <name type="scientific">Caldanaerobius fijiensis DSM 17918</name>
    <dbReference type="NCBI Taxonomy" id="1121256"/>
    <lineage>
        <taxon>Bacteria</taxon>
        <taxon>Bacillati</taxon>
        <taxon>Bacillota</taxon>
        <taxon>Clostridia</taxon>
        <taxon>Thermoanaerobacterales</taxon>
        <taxon>Thermoanaerobacteraceae</taxon>
        <taxon>Caldanaerobius</taxon>
    </lineage>
</organism>
<dbReference type="STRING" id="1121256.SAMN02746089_00017"/>
<dbReference type="InterPro" id="IPR009060">
    <property type="entry name" value="UBA-like_sf"/>
</dbReference>
<dbReference type="EMBL" id="FQVH01000001">
    <property type="protein sequence ID" value="SHE30068.1"/>
    <property type="molecule type" value="Genomic_DNA"/>
</dbReference>
<dbReference type="SUPFAM" id="SSF46934">
    <property type="entry name" value="UBA-like"/>
    <property type="match status" value="1"/>
</dbReference>
<dbReference type="Pfam" id="PF14242">
    <property type="entry name" value="DUF4342"/>
    <property type="match status" value="1"/>
</dbReference>
<keyword evidence="4" id="KW-1185">Reference proteome</keyword>
<dbReference type="Gene3D" id="1.10.8.10">
    <property type="entry name" value="DNA helicase RuvA subunit, C-terminal domain"/>
    <property type="match status" value="1"/>
</dbReference>
<name>A0A1M4SD24_9THEO</name>
<keyword evidence="1" id="KW-1133">Transmembrane helix</keyword>
<protein>
    <recommendedName>
        <fullName evidence="2">DUF4342 domain-containing protein</fullName>
    </recommendedName>
</protein>
<sequence length="144" mass="16058">MFDMDVRLEDIDVVRERTGVSYSKAKEALEQANGSVVDAIIFIEKEQEKQEGVWTENINVKGSELLEKVKDIIKKGNATKIRVKKGEKVIVDIPITVGVVTTIFFPYLTLLASIIALAAEYTLQIEHPVQDTTGVSNSDIENKH</sequence>
<dbReference type="AlphaFoldDB" id="A0A1M4SD24"/>
<dbReference type="CDD" id="cd14360">
    <property type="entry name" value="UBA_NAC_like_bac"/>
    <property type="match status" value="1"/>
</dbReference>
<evidence type="ECO:0000256" key="1">
    <source>
        <dbReference type="SAM" id="Phobius"/>
    </source>
</evidence>
<feature type="domain" description="DUF4342" evidence="2">
    <location>
        <begin position="53"/>
        <end position="126"/>
    </location>
</feature>
<evidence type="ECO:0000259" key="2">
    <source>
        <dbReference type="Pfam" id="PF14242"/>
    </source>
</evidence>
<dbReference type="Proteomes" id="UP000184088">
    <property type="component" value="Unassembled WGS sequence"/>
</dbReference>
<evidence type="ECO:0000313" key="4">
    <source>
        <dbReference type="Proteomes" id="UP000184088"/>
    </source>
</evidence>
<dbReference type="InterPro" id="IPR025642">
    <property type="entry name" value="DUF4342"/>
</dbReference>
<feature type="transmembrane region" description="Helical" evidence="1">
    <location>
        <begin position="89"/>
        <end position="119"/>
    </location>
</feature>
<gene>
    <name evidence="3" type="ORF">SAMN02746089_00017</name>
</gene>
<keyword evidence="1" id="KW-0472">Membrane</keyword>